<dbReference type="Proteomes" id="UP000516260">
    <property type="component" value="Chromosome 22"/>
</dbReference>
<dbReference type="InterPro" id="IPR031739">
    <property type="entry name" value="Ncaph2"/>
</dbReference>
<keyword evidence="6" id="KW-1185">Reference proteome</keyword>
<reference evidence="5 6" key="1">
    <citation type="submission" date="2019-04" db="EMBL/GenBank/DDBJ databases">
        <title>The sequence and de novo assembly of Takifugu bimaculatus genome using PacBio and Hi-C technologies.</title>
        <authorList>
            <person name="Xu P."/>
            <person name="Liu B."/>
            <person name="Zhou Z."/>
        </authorList>
    </citation>
    <scope>NUCLEOTIDE SEQUENCE [LARGE SCALE GENOMIC DNA]</scope>
    <source>
        <strain evidence="5">TB-2018</strain>
        <tissue evidence="5">Muscle</tissue>
    </source>
</reference>
<accession>A0A4Z2BHD5</accession>
<evidence type="ECO:0000259" key="4">
    <source>
        <dbReference type="Pfam" id="PF16858"/>
    </source>
</evidence>
<organism evidence="5 6">
    <name type="scientific">Takifugu bimaculatus</name>
    <dbReference type="NCBI Taxonomy" id="433685"/>
    <lineage>
        <taxon>Eukaryota</taxon>
        <taxon>Metazoa</taxon>
        <taxon>Chordata</taxon>
        <taxon>Craniata</taxon>
        <taxon>Vertebrata</taxon>
        <taxon>Euteleostomi</taxon>
        <taxon>Actinopterygii</taxon>
        <taxon>Neopterygii</taxon>
        <taxon>Teleostei</taxon>
        <taxon>Neoteleostei</taxon>
        <taxon>Acanthomorphata</taxon>
        <taxon>Eupercaria</taxon>
        <taxon>Tetraodontiformes</taxon>
        <taxon>Tetradontoidea</taxon>
        <taxon>Tetraodontidae</taxon>
        <taxon>Takifugu</taxon>
    </lineage>
</organism>
<dbReference type="EMBL" id="SWLE01000015">
    <property type="protein sequence ID" value="TNM91685.1"/>
    <property type="molecule type" value="Genomic_DNA"/>
</dbReference>
<dbReference type="PANTHER" id="PTHR14324">
    <property type="entry name" value="CONDENSIN-2 COMPLEX SUBUNIT H2"/>
    <property type="match status" value="1"/>
</dbReference>
<comment type="caution">
    <text evidence="5">The sequence shown here is derived from an EMBL/GenBank/DDBJ whole genome shotgun (WGS) entry which is preliminary data.</text>
</comment>
<dbReference type="AlphaFoldDB" id="A0A4Z2BHD5"/>
<feature type="non-terminal residue" evidence="5">
    <location>
        <position position="1"/>
    </location>
</feature>
<dbReference type="PANTHER" id="PTHR14324:SF3">
    <property type="entry name" value="CONDENSIN-2 COMPLEX SUBUNIT H2"/>
    <property type="match status" value="1"/>
</dbReference>
<proteinExistence type="predicted"/>
<dbReference type="GO" id="GO:0005634">
    <property type="term" value="C:nucleus"/>
    <property type="evidence" value="ECO:0007669"/>
    <property type="project" value="TreeGrafter"/>
</dbReference>
<protein>
    <recommendedName>
        <fullName evidence="1">Condensin-2 complex subunit H2</fullName>
    </recommendedName>
    <alternativeName>
        <fullName evidence="3">Non-SMC condensin II complex subunit H2</fullName>
    </alternativeName>
</protein>
<name>A0A4Z2BHD5_9TELE</name>
<evidence type="ECO:0000313" key="5">
    <source>
        <dbReference type="EMBL" id="TNM91685.1"/>
    </source>
</evidence>
<evidence type="ECO:0000313" key="6">
    <source>
        <dbReference type="Proteomes" id="UP000516260"/>
    </source>
</evidence>
<dbReference type="GO" id="GO:0010032">
    <property type="term" value="P:meiotic chromosome condensation"/>
    <property type="evidence" value="ECO:0007669"/>
    <property type="project" value="TreeGrafter"/>
</dbReference>
<evidence type="ECO:0000256" key="1">
    <source>
        <dbReference type="ARBA" id="ARBA00016903"/>
    </source>
</evidence>
<dbReference type="Pfam" id="PF16858">
    <property type="entry name" value="CNDH2_C"/>
    <property type="match status" value="1"/>
</dbReference>
<dbReference type="InterPro" id="IPR031737">
    <property type="entry name" value="CNDH2_C"/>
</dbReference>
<evidence type="ECO:0000256" key="3">
    <source>
        <dbReference type="ARBA" id="ARBA00030479"/>
    </source>
</evidence>
<dbReference type="GO" id="GO:0051306">
    <property type="term" value="P:mitotic sister chromatid separation"/>
    <property type="evidence" value="ECO:0007669"/>
    <property type="project" value="TreeGrafter"/>
</dbReference>
<gene>
    <name evidence="5" type="ORF">fugu_020065</name>
</gene>
<sequence length="93" mass="10489">EQLLVSSRGFTQETALSQRVRDWEDAIQPELLRLEARPAFDIHDYSDRVVAALGSVARRRSFASIVAGLDNVEVCKYLLASLQLVPECIMVRE</sequence>
<feature type="domain" description="Condensin-2 complex subunit H2 C-terminal" evidence="4">
    <location>
        <begin position="1"/>
        <end position="86"/>
    </location>
</feature>
<evidence type="ECO:0000256" key="2">
    <source>
        <dbReference type="ARBA" id="ARBA00023067"/>
    </source>
</evidence>
<dbReference type="GO" id="GO:0000796">
    <property type="term" value="C:condensin complex"/>
    <property type="evidence" value="ECO:0007669"/>
    <property type="project" value="TreeGrafter"/>
</dbReference>
<dbReference type="GO" id="GO:0003682">
    <property type="term" value="F:chromatin binding"/>
    <property type="evidence" value="ECO:0007669"/>
    <property type="project" value="TreeGrafter"/>
</dbReference>
<keyword evidence="2" id="KW-0226">DNA condensation</keyword>